<keyword evidence="2" id="KW-0489">Methyltransferase</keyword>
<keyword evidence="2" id="KW-0808">Transferase</keyword>
<dbReference type="CDD" id="cd02440">
    <property type="entry name" value="AdoMet_MTases"/>
    <property type="match status" value="1"/>
</dbReference>
<dbReference type="Pfam" id="PF08241">
    <property type="entry name" value="Methyltransf_11"/>
    <property type="match status" value="1"/>
</dbReference>
<dbReference type="EMBL" id="QRDW01000015">
    <property type="protein sequence ID" value="RED44287.1"/>
    <property type="molecule type" value="Genomic_DNA"/>
</dbReference>
<dbReference type="AlphaFoldDB" id="A0A3D9H457"/>
<comment type="caution">
    <text evidence="2">The sequence shown here is derived from an EMBL/GenBank/DDBJ whole genome shotgun (WGS) entry which is preliminary data.</text>
</comment>
<dbReference type="PANTHER" id="PTHR43861">
    <property type="entry name" value="TRANS-ACONITATE 2-METHYLTRANSFERASE-RELATED"/>
    <property type="match status" value="1"/>
</dbReference>
<protein>
    <submittedName>
        <fullName evidence="2">Methyltransferase family protein</fullName>
    </submittedName>
</protein>
<dbReference type="PANTHER" id="PTHR43861:SF1">
    <property type="entry name" value="TRANS-ACONITATE 2-METHYLTRANSFERASE"/>
    <property type="match status" value="1"/>
</dbReference>
<dbReference type="GO" id="GO:0032259">
    <property type="term" value="P:methylation"/>
    <property type="evidence" value="ECO:0007669"/>
    <property type="project" value="UniProtKB-KW"/>
</dbReference>
<keyword evidence="3" id="KW-1185">Reference proteome</keyword>
<sequence>MPKGKSFGEFEDSDGNRFPVYDDYRYAVKPGWRWAESLDNVSFVKNSRKLPDEILERFNQLIGTRTITASLDDIRDFALPILREHEDLFVEGTLNDLGEAVPRIPASHYENMVVQLTNAARERIGAHLPDLAGKSQRILDVGCGFGLSTLAYRRLGHRVTGLDNNYGSDRNYSQVTRVRSMVSANADAGVEFVTGDVTECPALPDCSFDMIVSISCLEHIQDLDKAFSEMHRLLRPGGWMLHSLNHFWSENGAHALGILDAPWLHAALSEKDYERYIREFRSHEADAALSWNSNALNRSITIRSLQRSLADAGFSIQSWSESIGDSARAGMLDRKILSHVNRHYPDVSLADLLAKDITFSAQK</sequence>
<gene>
    <name evidence="2" type="ORF">DFP90_11540</name>
</gene>
<proteinExistence type="predicted"/>
<evidence type="ECO:0000313" key="3">
    <source>
        <dbReference type="Proteomes" id="UP000256845"/>
    </source>
</evidence>
<dbReference type="SUPFAM" id="SSF53335">
    <property type="entry name" value="S-adenosyl-L-methionine-dependent methyltransferases"/>
    <property type="match status" value="1"/>
</dbReference>
<organism evidence="2 3">
    <name type="scientific">Aestuariispira insulae</name>
    <dbReference type="NCBI Taxonomy" id="1461337"/>
    <lineage>
        <taxon>Bacteria</taxon>
        <taxon>Pseudomonadati</taxon>
        <taxon>Pseudomonadota</taxon>
        <taxon>Alphaproteobacteria</taxon>
        <taxon>Rhodospirillales</taxon>
        <taxon>Kiloniellaceae</taxon>
        <taxon>Aestuariispira</taxon>
    </lineage>
</organism>
<evidence type="ECO:0000313" key="2">
    <source>
        <dbReference type="EMBL" id="RED44287.1"/>
    </source>
</evidence>
<evidence type="ECO:0000259" key="1">
    <source>
        <dbReference type="Pfam" id="PF08241"/>
    </source>
</evidence>
<dbReference type="Gene3D" id="3.40.50.150">
    <property type="entry name" value="Vaccinia Virus protein VP39"/>
    <property type="match status" value="1"/>
</dbReference>
<feature type="domain" description="Methyltransferase type 11" evidence="1">
    <location>
        <begin position="139"/>
        <end position="241"/>
    </location>
</feature>
<name>A0A3D9H457_9PROT</name>
<dbReference type="Proteomes" id="UP000256845">
    <property type="component" value="Unassembled WGS sequence"/>
</dbReference>
<dbReference type="InterPro" id="IPR013216">
    <property type="entry name" value="Methyltransf_11"/>
</dbReference>
<dbReference type="GO" id="GO:0008757">
    <property type="term" value="F:S-adenosylmethionine-dependent methyltransferase activity"/>
    <property type="evidence" value="ECO:0007669"/>
    <property type="project" value="InterPro"/>
</dbReference>
<accession>A0A3D9H457</accession>
<reference evidence="2 3" key="1">
    <citation type="submission" date="2018-07" db="EMBL/GenBank/DDBJ databases">
        <title>Genomic Encyclopedia of Type Strains, Phase III (KMG-III): the genomes of soil and plant-associated and newly described type strains.</title>
        <authorList>
            <person name="Whitman W."/>
        </authorList>
    </citation>
    <scope>NUCLEOTIDE SEQUENCE [LARGE SCALE GENOMIC DNA]</scope>
    <source>
        <strain evidence="2 3">CECT 8488</strain>
    </source>
</reference>
<dbReference type="InterPro" id="IPR029063">
    <property type="entry name" value="SAM-dependent_MTases_sf"/>
</dbReference>